<evidence type="ECO:0000313" key="1">
    <source>
        <dbReference type="EMBL" id="KAI0052443.1"/>
    </source>
</evidence>
<keyword evidence="2" id="KW-1185">Reference proteome</keyword>
<proteinExistence type="predicted"/>
<organism evidence="1 2">
    <name type="scientific">Auriscalpium vulgare</name>
    <dbReference type="NCBI Taxonomy" id="40419"/>
    <lineage>
        <taxon>Eukaryota</taxon>
        <taxon>Fungi</taxon>
        <taxon>Dikarya</taxon>
        <taxon>Basidiomycota</taxon>
        <taxon>Agaricomycotina</taxon>
        <taxon>Agaricomycetes</taxon>
        <taxon>Russulales</taxon>
        <taxon>Auriscalpiaceae</taxon>
        <taxon>Auriscalpium</taxon>
    </lineage>
</organism>
<accession>A0ACB8S8F0</accession>
<sequence length="285" mass="31216">MPKHTDPATIGEDLVLLMKLAHLFIGIFVWDLVTTLDFEWSLVVGARPFRWTVWLHTGSRVCALGAAILILASLDATAEIDCKVWVRSEWILGTCAPLLASVLIVLRVVAIWERNKFVVAFVVAATLANIALIIQNFVTAKSEWSPQASTCAIVDPLARRGYVFSICATDIALLVLMLFGLLRWNVSGSRQGIFSLMYKQGFSWMVIVTLSGVPAAIMLILNIDDPWNETFTISACLFPYVSARLLDGSSRAFADGRCARTSDLSGPSAPRTFIEASSTTTLSEI</sequence>
<protein>
    <submittedName>
        <fullName evidence="1">Uncharacterized protein</fullName>
    </submittedName>
</protein>
<evidence type="ECO:0000313" key="2">
    <source>
        <dbReference type="Proteomes" id="UP000814033"/>
    </source>
</evidence>
<comment type="caution">
    <text evidence="1">The sequence shown here is derived from an EMBL/GenBank/DDBJ whole genome shotgun (WGS) entry which is preliminary data.</text>
</comment>
<name>A0ACB8S8F0_9AGAM</name>
<gene>
    <name evidence="1" type="ORF">FA95DRAFT_1322115</name>
</gene>
<dbReference type="EMBL" id="MU275845">
    <property type="protein sequence ID" value="KAI0052443.1"/>
    <property type="molecule type" value="Genomic_DNA"/>
</dbReference>
<reference evidence="1" key="1">
    <citation type="submission" date="2021-02" db="EMBL/GenBank/DDBJ databases">
        <authorList>
            <consortium name="DOE Joint Genome Institute"/>
            <person name="Ahrendt S."/>
            <person name="Looney B.P."/>
            <person name="Miyauchi S."/>
            <person name="Morin E."/>
            <person name="Drula E."/>
            <person name="Courty P.E."/>
            <person name="Chicoki N."/>
            <person name="Fauchery L."/>
            <person name="Kohler A."/>
            <person name="Kuo A."/>
            <person name="Labutti K."/>
            <person name="Pangilinan J."/>
            <person name="Lipzen A."/>
            <person name="Riley R."/>
            <person name="Andreopoulos W."/>
            <person name="He G."/>
            <person name="Johnson J."/>
            <person name="Barry K.W."/>
            <person name="Grigoriev I.V."/>
            <person name="Nagy L."/>
            <person name="Hibbett D."/>
            <person name="Henrissat B."/>
            <person name="Matheny P.B."/>
            <person name="Labbe J."/>
            <person name="Martin F."/>
        </authorList>
    </citation>
    <scope>NUCLEOTIDE SEQUENCE</scope>
    <source>
        <strain evidence="1">FP105234-sp</strain>
    </source>
</reference>
<reference evidence="1" key="2">
    <citation type="journal article" date="2022" name="New Phytol.">
        <title>Evolutionary transition to the ectomycorrhizal habit in the genomes of a hyperdiverse lineage of mushroom-forming fungi.</title>
        <authorList>
            <person name="Looney B."/>
            <person name="Miyauchi S."/>
            <person name="Morin E."/>
            <person name="Drula E."/>
            <person name="Courty P.E."/>
            <person name="Kohler A."/>
            <person name="Kuo A."/>
            <person name="LaButti K."/>
            <person name="Pangilinan J."/>
            <person name="Lipzen A."/>
            <person name="Riley R."/>
            <person name="Andreopoulos W."/>
            <person name="He G."/>
            <person name="Johnson J."/>
            <person name="Nolan M."/>
            <person name="Tritt A."/>
            <person name="Barry K.W."/>
            <person name="Grigoriev I.V."/>
            <person name="Nagy L.G."/>
            <person name="Hibbett D."/>
            <person name="Henrissat B."/>
            <person name="Matheny P.B."/>
            <person name="Labbe J."/>
            <person name="Martin F.M."/>
        </authorList>
    </citation>
    <scope>NUCLEOTIDE SEQUENCE</scope>
    <source>
        <strain evidence="1">FP105234-sp</strain>
    </source>
</reference>
<dbReference type="Proteomes" id="UP000814033">
    <property type="component" value="Unassembled WGS sequence"/>
</dbReference>